<evidence type="ECO:0000313" key="2">
    <source>
        <dbReference type="EMBL" id="GAA4450998.1"/>
    </source>
</evidence>
<name>A0ABP8MLI5_9BACT</name>
<gene>
    <name evidence="2" type="ORF">GCM10023156_17980</name>
</gene>
<dbReference type="InterPro" id="IPR043129">
    <property type="entry name" value="ATPase_NBD"/>
</dbReference>
<reference evidence="3" key="1">
    <citation type="journal article" date="2019" name="Int. J. Syst. Evol. Microbiol.">
        <title>The Global Catalogue of Microorganisms (GCM) 10K type strain sequencing project: providing services to taxonomists for standard genome sequencing and annotation.</title>
        <authorList>
            <consortium name="The Broad Institute Genomics Platform"/>
            <consortium name="The Broad Institute Genome Sequencing Center for Infectious Disease"/>
            <person name="Wu L."/>
            <person name="Ma J."/>
        </authorList>
    </citation>
    <scope>NUCLEOTIDE SEQUENCE [LARGE SCALE GENOMIC DNA]</scope>
    <source>
        <strain evidence="3">JCM 17759</strain>
    </source>
</reference>
<dbReference type="Pfam" id="PF00480">
    <property type="entry name" value="ROK"/>
    <property type="match status" value="1"/>
</dbReference>
<dbReference type="Proteomes" id="UP001500840">
    <property type="component" value="Unassembled WGS sequence"/>
</dbReference>
<organism evidence="2 3">
    <name type="scientific">Novipirellula rosea</name>
    <dbReference type="NCBI Taxonomy" id="1031540"/>
    <lineage>
        <taxon>Bacteria</taxon>
        <taxon>Pseudomonadati</taxon>
        <taxon>Planctomycetota</taxon>
        <taxon>Planctomycetia</taxon>
        <taxon>Pirellulales</taxon>
        <taxon>Pirellulaceae</taxon>
        <taxon>Novipirellula</taxon>
    </lineage>
</organism>
<proteinExistence type="inferred from homology"/>
<keyword evidence="3" id="KW-1185">Reference proteome</keyword>
<evidence type="ECO:0000256" key="1">
    <source>
        <dbReference type="ARBA" id="ARBA00006479"/>
    </source>
</evidence>
<protein>
    <recommendedName>
        <fullName evidence="4">Glucokinase</fullName>
    </recommendedName>
</protein>
<sequence>MSDSDSAPLYLGIDVGGTDVKLGLVDGACQIVATERTATSLLKTPQNVFRHAMEFASGRPIAGVGLAVPGVLDSHAFELREVVNLDGWLGVPLRDQLAQISGLPSMVVNDANAAAYAEHASRLLGVQSLALITLGTGVGCGMVVVGNPHGGDHGCAGELGHIAIDFSADALPCTCGSRGHLETYAGAAGVIARMVQLSGEEAEGLTPRRIANRAESGDVLCQKVISDTAAYVGRAIGMLGQVADPAVVLLGGAMTFGGMETETGRRFLADVQNSVKQTTLVQVGGNMKIEFATLGNQAGMIGAAMVARDRS</sequence>
<dbReference type="Gene3D" id="3.30.420.40">
    <property type="match status" value="2"/>
</dbReference>
<dbReference type="InterPro" id="IPR049874">
    <property type="entry name" value="ROK_cs"/>
</dbReference>
<dbReference type="InterPro" id="IPR000600">
    <property type="entry name" value="ROK"/>
</dbReference>
<comment type="similarity">
    <text evidence="1">Belongs to the ROK (NagC/XylR) family.</text>
</comment>
<dbReference type="EMBL" id="BAABGA010000022">
    <property type="protein sequence ID" value="GAA4450998.1"/>
    <property type="molecule type" value="Genomic_DNA"/>
</dbReference>
<dbReference type="PANTHER" id="PTHR18964">
    <property type="entry name" value="ROK (REPRESSOR, ORF, KINASE) FAMILY"/>
    <property type="match status" value="1"/>
</dbReference>
<dbReference type="PANTHER" id="PTHR18964:SF149">
    <property type="entry name" value="BIFUNCTIONAL UDP-N-ACETYLGLUCOSAMINE 2-EPIMERASE_N-ACETYLMANNOSAMINE KINASE"/>
    <property type="match status" value="1"/>
</dbReference>
<dbReference type="SUPFAM" id="SSF53067">
    <property type="entry name" value="Actin-like ATPase domain"/>
    <property type="match status" value="1"/>
</dbReference>
<evidence type="ECO:0000313" key="3">
    <source>
        <dbReference type="Proteomes" id="UP001500840"/>
    </source>
</evidence>
<dbReference type="RefSeq" id="WP_339941942.1">
    <property type="nucleotide sequence ID" value="NZ_BAABGA010000022.1"/>
</dbReference>
<evidence type="ECO:0008006" key="4">
    <source>
        <dbReference type="Google" id="ProtNLM"/>
    </source>
</evidence>
<accession>A0ABP8MLI5</accession>
<dbReference type="PROSITE" id="PS01125">
    <property type="entry name" value="ROK"/>
    <property type="match status" value="1"/>
</dbReference>
<comment type="caution">
    <text evidence="2">The sequence shown here is derived from an EMBL/GenBank/DDBJ whole genome shotgun (WGS) entry which is preliminary data.</text>
</comment>